<dbReference type="Proteomes" id="UP000711736">
    <property type="component" value="Unassembled WGS sequence"/>
</dbReference>
<accession>A0ABS5UU84</accession>
<keyword evidence="2" id="KW-1185">Reference proteome</keyword>
<proteinExistence type="predicted"/>
<sequence>MAKIYVGGHFIRRYIEDPFDVTDRGWIDADDYRPIGSDAYFDLPAWLMFMCASGRDEPWRNWTGKTKQGRVQASIMHARDDWISAYAWNDDGYDFSGIGSSSYVKGYQPVKPLGSGFWANVLRAPFPVTSDNNMIAYAACSIGETDWVPYAPLINGRCSDEMLRLMNSFPHKPAFIIYEGHLYVWINLKHWNRVEPEVSHRVPQPYIELELFRAYRAYYELLVRELPCPYRGPVSWPDQCDPRFPLSTDPRGAHYGMWIYSGGLTYGEHAYGNTHPQYSNGNH</sequence>
<protein>
    <submittedName>
        <fullName evidence="1">Uncharacterized protein</fullName>
    </submittedName>
</protein>
<reference evidence="1 2" key="1">
    <citation type="journal article" date="2021" name="Environ. Microbiol.">
        <title>Genetic insights into the dark matter of the mammalian gut microbiota through targeted genome reconstruction.</title>
        <authorList>
            <person name="Lugli G.A."/>
            <person name="Alessandri G."/>
            <person name="Milani C."/>
            <person name="Viappiani A."/>
            <person name="Fontana F."/>
            <person name="Tarracchini C."/>
            <person name="Mancabelli L."/>
            <person name="Argentini C."/>
            <person name="Ruiz L."/>
            <person name="Margolles A."/>
            <person name="van Sinderen D."/>
            <person name="Turroni F."/>
            <person name="Ventura M."/>
        </authorList>
    </citation>
    <scope>NUCLEOTIDE SEQUENCE [LARGE SCALE GENOMIC DNA]</scope>
    <source>
        <strain evidence="1 2">LC6</strain>
    </source>
</reference>
<dbReference type="EMBL" id="JAFEJU010000002">
    <property type="protein sequence ID" value="MBT1174550.1"/>
    <property type="molecule type" value="Genomic_DNA"/>
</dbReference>
<name>A0ABS5UU84_9BIFI</name>
<evidence type="ECO:0000313" key="1">
    <source>
        <dbReference type="EMBL" id="MBT1174550.1"/>
    </source>
</evidence>
<evidence type="ECO:0000313" key="2">
    <source>
        <dbReference type="Proteomes" id="UP000711736"/>
    </source>
</evidence>
<organism evidence="1 2">
    <name type="scientific">Bifidobacterium colobi</name>
    <dbReference type="NCBI Taxonomy" id="2809026"/>
    <lineage>
        <taxon>Bacteria</taxon>
        <taxon>Bacillati</taxon>
        <taxon>Actinomycetota</taxon>
        <taxon>Actinomycetes</taxon>
        <taxon>Bifidobacteriales</taxon>
        <taxon>Bifidobacteriaceae</taxon>
        <taxon>Bifidobacterium</taxon>
    </lineage>
</organism>
<dbReference type="RefSeq" id="WP_214375800.1">
    <property type="nucleotide sequence ID" value="NZ_JAFEJU010000002.1"/>
</dbReference>
<comment type="caution">
    <text evidence="1">The sequence shown here is derived from an EMBL/GenBank/DDBJ whole genome shotgun (WGS) entry which is preliminary data.</text>
</comment>
<gene>
    <name evidence="1" type="ORF">JS530_03330</name>
</gene>